<feature type="transmembrane region" description="Helical" evidence="2">
    <location>
        <begin position="418"/>
        <end position="451"/>
    </location>
</feature>
<gene>
    <name evidence="4" type="ORF">PVP01_0801200</name>
</gene>
<evidence type="ECO:0000313" key="4">
    <source>
        <dbReference type="EMBL" id="VUZ95139.1"/>
    </source>
</evidence>
<dbReference type="VEuPathDB" id="PlasmoDB:PVX_094280"/>
<feature type="compositionally biased region" description="Basic residues" evidence="1">
    <location>
        <begin position="281"/>
        <end position="299"/>
    </location>
</feature>
<keyword evidence="2" id="KW-0812">Transmembrane</keyword>
<evidence type="ECO:0000256" key="2">
    <source>
        <dbReference type="SAM" id="Phobius"/>
    </source>
</evidence>
<proteinExistence type="predicted"/>
<organism evidence="4 5">
    <name type="scientific">Plasmodium vivax</name>
    <name type="common">malaria parasite P. vivax</name>
    <dbReference type="NCBI Taxonomy" id="5855"/>
    <lineage>
        <taxon>Eukaryota</taxon>
        <taxon>Sar</taxon>
        <taxon>Alveolata</taxon>
        <taxon>Apicomplexa</taxon>
        <taxon>Aconoidasida</taxon>
        <taxon>Haemosporida</taxon>
        <taxon>Plasmodiidae</taxon>
        <taxon>Plasmodium</taxon>
        <taxon>Plasmodium (Plasmodium)</taxon>
    </lineage>
</organism>
<protein>
    <recommendedName>
        <fullName evidence="6">Pv-fam-d protein</fullName>
    </recommendedName>
</protein>
<dbReference type="AlphaFoldDB" id="A0A564ZSZ4"/>
<keyword evidence="2" id="KW-1133">Transmembrane helix</keyword>
<dbReference type="VEuPathDB" id="PlasmoDB:PVPAM_080013300"/>
<dbReference type="Proteomes" id="UP000220605">
    <property type="component" value="Chromosome 8"/>
</dbReference>
<dbReference type="EMBL" id="LT635619">
    <property type="protein sequence ID" value="VUZ95139.1"/>
    <property type="molecule type" value="Genomic_DNA"/>
</dbReference>
<feature type="compositionally biased region" description="Acidic residues" evidence="1">
    <location>
        <begin position="255"/>
        <end position="270"/>
    </location>
</feature>
<feature type="region of interest" description="Disordered" evidence="1">
    <location>
        <begin position="114"/>
        <end position="173"/>
    </location>
</feature>
<dbReference type="VEuPathDB" id="PlasmoDB:PVW1_080006600"/>
<evidence type="ECO:0008006" key="6">
    <source>
        <dbReference type="Google" id="ProtNLM"/>
    </source>
</evidence>
<dbReference type="OrthoDB" id="387540at2759"/>
<evidence type="ECO:0000256" key="1">
    <source>
        <dbReference type="SAM" id="MobiDB-lite"/>
    </source>
</evidence>
<name>A0A564ZSZ4_PLAVI</name>
<evidence type="ECO:0000256" key="3">
    <source>
        <dbReference type="SAM" id="SignalP"/>
    </source>
</evidence>
<reference evidence="5" key="1">
    <citation type="submission" date="2016-07" db="EMBL/GenBank/DDBJ databases">
        <authorList>
            <consortium name="Pathogen Informatics"/>
        </authorList>
    </citation>
    <scope>NUCLEOTIDE SEQUENCE [LARGE SCALE GENOMIC DNA]</scope>
</reference>
<feature type="region of interest" description="Disordered" evidence="1">
    <location>
        <begin position="239"/>
        <end position="301"/>
    </location>
</feature>
<accession>A0A564ZSZ4</accession>
<evidence type="ECO:0000313" key="5">
    <source>
        <dbReference type="Proteomes" id="UP000220605"/>
    </source>
</evidence>
<feature type="compositionally biased region" description="Basic and acidic residues" evidence="1">
    <location>
        <begin position="150"/>
        <end position="173"/>
    </location>
</feature>
<feature type="compositionally biased region" description="Polar residues" evidence="1">
    <location>
        <begin position="115"/>
        <end position="134"/>
    </location>
</feature>
<sequence>MLNIFIKNLLLFIISIWTLDRFNVVDCNYDSVRDKKFKVQDKPSVNANRTLTEGGRRYDKGSDWAYANASARSQRNNNYANRQNARRFLNSRAGDNRRYSSSYDNDNYVIFQGHNYPSYQHTDNYSRYQDANGSSRRRHRRQNVGSPNRRNFESTNRRNFESTNRRNFENPYRHHYEDPYRHHFEEELRQHYQGPYRHHFEEEPRHHFEKPTHLDFDGLPHQHFERTNRLDLDYDDTKSFSGSHQNYEDIRYAPIDDDDESEGSTSEEDNLSNYSFNGSLPHRRRVPYQRKGRSGRHRSYGRDDYSMFDDTFDTRSLKGTKYVISEHGNHNAFEDDDGDDDDDLAFLDQHYTLPLKKKNSVYGDSEYIVNEEDDNEYESHDLTVVPYSKKRNTVDKRMREYIKKYDGKVVKQLPFLSTVFFIGGVVFSCFHYVAIPILCSTLSFIFTSYYIKRLKKKRKEQKRVRREYLMDS</sequence>
<feature type="signal peptide" evidence="3">
    <location>
        <begin position="1"/>
        <end position="27"/>
    </location>
</feature>
<keyword evidence="2" id="KW-0472">Membrane</keyword>
<dbReference type="VEuPathDB" id="PlasmoDB:PVP01_0801200"/>
<keyword evidence="3" id="KW-0732">Signal</keyword>
<feature type="chain" id="PRO_5021834400" description="Pv-fam-d protein" evidence="3">
    <location>
        <begin position="28"/>
        <end position="472"/>
    </location>
</feature>